<dbReference type="AlphaFoldDB" id="A0A1M6RHN1"/>
<dbReference type="EMBL" id="FRAM01000002">
    <property type="protein sequence ID" value="SHK31940.1"/>
    <property type="molecule type" value="Genomic_DNA"/>
</dbReference>
<accession>A0A1M6RHN1</accession>
<organism evidence="2 3">
    <name type="scientific">Epilithonimonas mollis</name>
    <dbReference type="NCBI Taxonomy" id="216903"/>
    <lineage>
        <taxon>Bacteria</taxon>
        <taxon>Pseudomonadati</taxon>
        <taxon>Bacteroidota</taxon>
        <taxon>Flavobacteriia</taxon>
        <taxon>Flavobacteriales</taxon>
        <taxon>Weeksellaceae</taxon>
        <taxon>Chryseobacterium group</taxon>
        <taxon>Epilithonimonas</taxon>
    </lineage>
</organism>
<reference evidence="3" key="1">
    <citation type="submission" date="2016-11" db="EMBL/GenBank/DDBJ databases">
        <authorList>
            <person name="Varghese N."/>
            <person name="Submissions S."/>
        </authorList>
    </citation>
    <scope>NUCLEOTIDE SEQUENCE [LARGE SCALE GENOMIC DNA]</scope>
    <source>
        <strain evidence="3">DSM 18016</strain>
    </source>
</reference>
<feature type="region of interest" description="Disordered" evidence="1">
    <location>
        <begin position="254"/>
        <end position="281"/>
    </location>
</feature>
<feature type="compositionally biased region" description="Polar residues" evidence="1">
    <location>
        <begin position="254"/>
        <end position="264"/>
    </location>
</feature>
<dbReference type="OrthoDB" id="1451820at2"/>
<evidence type="ECO:0000256" key="1">
    <source>
        <dbReference type="SAM" id="MobiDB-lite"/>
    </source>
</evidence>
<evidence type="ECO:0000313" key="2">
    <source>
        <dbReference type="EMBL" id="SHK31940.1"/>
    </source>
</evidence>
<dbReference type="RefSeq" id="WP_072997558.1">
    <property type="nucleotide sequence ID" value="NZ_FRAM01000002.1"/>
</dbReference>
<feature type="compositionally biased region" description="Polar residues" evidence="1">
    <location>
        <begin position="271"/>
        <end position="281"/>
    </location>
</feature>
<evidence type="ECO:0000313" key="3">
    <source>
        <dbReference type="Proteomes" id="UP000184498"/>
    </source>
</evidence>
<proteinExistence type="predicted"/>
<name>A0A1M6RHN1_9FLAO</name>
<keyword evidence="3" id="KW-1185">Reference proteome</keyword>
<dbReference type="STRING" id="216903.SAMN05444371_1909"/>
<dbReference type="PROSITE" id="PS51257">
    <property type="entry name" value="PROKAR_LIPOPROTEIN"/>
    <property type="match status" value="1"/>
</dbReference>
<gene>
    <name evidence="2" type="ORF">SAMN05444371_1909</name>
</gene>
<dbReference type="Proteomes" id="UP000184498">
    <property type="component" value="Unassembled WGS sequence"/>
</dbReference>
<protein>
    <submittedName>
        <fullName evidence="2">NTF2-like N-terminal transpeptidase domain-containing protein</fullName>
    </submittedName>
</protein>
<sequence>MKYIKYAFLAAMLILTVSCKKTSVDGSSRMSFQESINDMASSLPTLKQVKFNEALYILKTFGVDADGDVAEIAALGKLLDGKKTNEIFAMADQVAQKNGIAWSSTAPPSLGEMNIFGNETASEKDPNDIDAASLGVVVRNIAGDSLTGSKGLVIVPQLLDNRRNKVEFDGAALETIMEISSGGNKISTSKNLMQDPAFRGFTILYSKLPKEKIFEDKIDIKLSVKTTKKLLQMIKTGVPVNGKALYTPPVSAVTDSTQIGQNPELTPGVENPTTTTPAKVTADPKSTVTKFLSNLSTQNFKAAYESAENPNWGSYDKFSNPISGFGSVKNINIKNISVPYNKDNSANVNVTYDVTDKNGKTTSLNVTYGLKAVNNTWKITTYKINNP</sequence>